<name>E4TZY7_SULKY</name>
<dbReference type="GO" id="GO:0016763">
    <property type="term" value="F:pentosyltransferase activity"/>
    <property type="evidence" value="ECO:0007669"/>
    <property type="project" value="InterPro"/>
</dbReference>
<evidence type="ECO:0000256" key="2">
    <source>
        <dbReference type="ARBA" id="ARBA00022519"/>
    </source>
</evidence>
<sequence>MQKLKTILLLLLLAGAIDIGRYFIYPNIDDLKDIRPIPTAFMEYRQNEWADENRDMEITQKWVSMSQISPNVIKAVLIGEDDKFWNHDGFDVTGMEQALERSLKKGSVAGGSTISQQLSKNLYLSPSKNPVRKIKEAIITWRIEHALSKRRILEIYLNVAEWGDGIFGIEAAARHYYHKSAKNLTGQEAARLAAVLPNPIKYDPTGSQKYVKNRSRIIYKIMKRRGIVIPQFKEVMTPPRESESPAVENNQSITDLFDQTAPEETAPQEQIDVPVSNGTEKNESITF</sequence>
<keyword evidence="6 11" id="KW-0133">Cell shape</keyword>
<dbReference type="RefSeq" id="WP_013459349.1">
    <property type="nucleotide sequence ID" value="NC_014762.1"/>
</dbReference>
<dbReference type="GO" id="GO:0005886">
    <property type="term" value="C:plasma membrane"/>
    <property type="evidence" value="ECO:0007669"/>
    <property type="project" value="UniProtKB-SubCell"/>
</dbReference>
<comment type="subcellular location">
    <subcellularLocation>
        <location evidence="11">Cell membrane</location>
        <topology evidence="11">Single-pass membrane protein</topology>
    </subcellularLocation>
</comment>
<dbReference type="KEGG" id="sku:Sulku_0485"/>
<keyword evidence="9 11" id="KW-0472">Membrane</keyword>
<keyword evidence="5 11" id="KW-0812">Transmembrane</keyword>
<proteinExistence type="inferred from homology"/>
<keyword evidence="7 11" id="KW-0573">Peptidoglycan synthesis</keyword>
<dbReference type="PANTHER" id="PTHR30400:SF0">
    <property type="entry name" value="BIOSYNTHETIC PEPTIDOGLYCAN TRANSGLYCOSYLASE"/>
    <property type="match status" value="1"/>
</dbReference>
<evidence type="ECO:0000256" key="5">
    <source>
        <dbReference type="ARBA" id="ARBA00022692"/>
    </source>
</evidence>
<evidence type="ECO:0000256" key="3">
    <source>
        <dbReference type="ARBA" id="ARBA00022676"/>
    </source>
</evidence>
<dbReference type="Pfam" id="PF00912">
    <property type="entry name" value="Transgly"/>
    <property type="match status" value="1"/>
</dbReference>
<dbReference type="EC" id="2.4.99.28" evidence="11"/>
<evidence type="ECO:0000256" key="10">
    <source>
        <dbReference type="ARBA" id="ARBA00023316"/>
    </source>
</evidence>
<evidence type="ECO:0000259" key="13">
    <source>
        <dbReference type="Pfam" id="PF00912"/>
    </source>
</evidence>
<dbReference type="NCBIfam" id="TIGR02070">
    <property type="entry name" value="mono_pep_trsgly"/>
    <property type="match status" value="1"/>
</dbReference>
<dbReference type="PANTHER" id="PTHR30400">
    <property type="entry name" value="MONOFUNCTIONAL BIOSYNTHETIC PEPTIDOGLYCAN TRANSGLYCOSYLASE"/>
    <property type="match status" value="1"/>
</dbReference>
<evidence type="ECO:0000313" key="14">
    <source>
        <dbReference type="EMBL" id="ADR33152.1"/>
    </source>
</evidence>
<dbReference type="GO" id="GO:0009274">
    <property type="term" value="C:peptidoglycan-based cell wall"/>
    <property type="evidence" value="ECO:0007669"/>
    <property type="project" value="InterPro"/>
</dbReference>
<evidence type="ECO:0000256" key="6">
    <source>
        <dbReference type="ARBA" id="ARBA00022960"/>
    </source>
</evidence>
<accession>E4TZY7</accession>
<dbReference type="GO" id="GO:0008955">
    <property type="term" value="F:peptidoglycan glycosyltransferase activity"/>
    <property type="evidence" value="ECO:0007669"/>
    <property type="project" value="UniProtKB-UniRule"/>
</dbReference>
<organism evidence="14 15">
    <name type="scientific">Sulfuricurvum kujiense (strain ATCC BAA-921 / DSM 16994 / JCM 11577 / YK-1)</name>
    <dbReference type="NCBI Taxonomy" id="709032"/>
    <lineage>
        <taxon>Bacteria</taxon>
        <taxon>Pseudomonadati</taxon>
        <taxon>Campylobacterota</taxon>
        <taxon>Epsilonproteobacteria</taxon>
        <taxon>Campylobacterales</taxon>
        <taxon>Sulfurimonadaceae</taxon>
        <taxon>Sulfuricurvum</taxon>
    </lineage>
</organism>
<dbReference type="InterPro" id="IPR001264">
    <property type="entry name" value="Glyco_trans_51"/>
</dbReference>
<keyword evidence="4 11" id="KW-0808">Transferase</keyword>
<gene>
    <name evidence="11" type="primary">mtgA</name>
    <name evidence="14" type="ordered locus">Sulku_0485</name>
</gene>
<protein>
    <recommendedName>
        <fullName evidence="11">Biosynthetic peptidoglycan transglycosylase</fullName>
        <ecNumber evidence="11">2.4.99.28</ecNumber>
    </recommendedName>
    <alternativeName>
        <fullName evidence="11">Glycan polymerase</fullName>
    </alternativeName>
    <alternativeName>
        <fullName evidence="11">Peptidoglycan glycosyltransferase MtgA</fullName>
        <shortName evidence="11">PGT</shortName>
    </alternativeName>
</protein>
<dbReference type="HOGENOM" id="CLU_006354_1_0_7"/>
<evidence type="ECO:0000256" key="4">
    <source>
        <dbReference type="ARBA" id="ARBA00022679"/>
    </source>
</evidence>
<dbReference type="InterPro" id="IPR023346">
    <property type="entry name" value="Lysozyme-like_dom_sf"/>
</dbReference>
<reference evidence="14 15" key="1">
    <citation type="journal article" date="2012" name="Stand. Genomic Sci.">
        <title>Complete genome sequence of the sulfur compounds oxidizing chemolithoautotroph Sulfuricurvum kujiense type strain (YK-1(T)).</title>
        <authorList>
            <person name="Han C."/>
            <person name="Kotsyurbenko O."/>
            <person name="Chertkov O."/>
            <person name="Held B."/>
            <person name="Lapidus A."/>
            <person name="Nolan M."/>
            <person name="Lucas S."/>
            <person name="Hammon N."/>
            <person name="Deshpande S."/>
            <person name="Cheng J.F."/>
            <person name="Tapia R."/>
            <person name="Goodwin L.A."/>
            <person name="Pitluck S."/>
            <person name="Liolios K."/>
            <person name="Pagani I."/>
            <person name="Ivanova N."/>
            <person name="Mavromatis K."/>
            <person name="Mikhailova N."/>
            <person name="Pati A."/>
            <person name="Chen A."/>
            <person name="Palaniappan K."/>
            <person name="Land M."/>
            <person name="Hauser L."/>
            <person name="Chang Y.J."/>
            <person name="Jeffries C.D."/>
            <person name="Brambilla E.M."/>
            <person name="Rohde M."/>
            <person name="Spring S."/>
            <person name="Sikorski J."/>
            <person name="Goker M."/>
            <person name="Woyke T."/>
            <person name="Bristow J."/>
            <person name="Eisen J.A."/>
            <person name="Markowitz V."/>
            <person name="Hugenholtz P."/>
            <person name="Kyrpides N.C."/>
            <person name="Klenk H.P."/>
            <person name="Detter J.C."/>
        </authorList>
    </citation>
    <scope>NUCLEOTIDE SEQUENCE [LARGE SCALE GENOMIC DNA]</scope>
    <source>
        <strain evidence="15">ATCC BAA-921 / DSM 16994 / JCM 11577 / YK-1</strain>
    </source>
</reference>
<dbReference type="SUPFAM" id="SSF53955">
    <property type="entry name" value="Lysozyme-like"/>
    <property type="match status" value="1"/>
</dbReference>
<comment type="similarity">
    <text evidence="11">Belongs to the glycosyltransferase 51 family.</text>
</comment>
<keyword evidence="3 11" id="KW-0328">Glycosyltransferase</keyword>
<comment type="catalytic activity">
    <reaction evidence="11">
        <text>[GlcNAc-(1-&gt;4)-Mur2Ac(oyl-L-Ala-gamma-D-Glu-L-Lys-D-Ala-D-Ala)](n)-di-trans,octa-cis-undecaprenyl diphosphate + beta-D-GlcNAc-(1-&gt;4)-Mur2Ac(oyl-L-Ala-gamma-D-Glu-L-Lys-D-Ala-D-Ala)-di-trans,octa-cis-undecaprenyl diphosphate = [GlcNAc-(1-&gt;4)-Mur2Ac(oyl-L-Ala-gamma-D-Glu-L-Lys-D-Ala-D-Ala)](n+1)-di-trans,octa-cis-undecaprenyl diphosphate + di-trans,octa-cis-undecaprenyl diphosphate + H(+)</text>
        <dbReference type="Rhea" id="RHEA:23708"/>
        <dbReference type="Rhea" id="RHEA-COMP:9602"/>
        <dbReference type="Rhea" id="RHEA-COMP:9603"/>
        <dbReference type="ChEBI" id="CHEBI:15378"/>
        <dbReference type="ChEBI" id="CHEBI:58405"/>
        <dbReference type="ChEBI" id="CHEBI:60033"/>
        <dbReference type="ChEBI" id="CHEBI:78435"/>
        <dbReference type="EC" id="2.4.99.28"/>
    </reaction>
</comment>
<keyword evidence="1 11" id="KW-1003">Cell membrane</keyword>
<evidence type="ECO:0000256" key="8">
    <source>
        <dbReference type="ARBA" id="ARBA00022989"/>
    </source>
</evidence>
<dbReference type="OrthoDB" id="9766909at2"/>
<dbReference type="AlphaFoldDB" id="E4TZY7"/>
<evidence type="ECO:0000256" key="9">
    <source>
        <dbReference type="ARBA" id="ARBA00023136"/>
    </source>
</evidence>
<dbReference type="Proteomes" id="UP000008721">
    <property type="component" value="Chromosome"/>
</dbReference>
<keyword evidence="15" id="KW-1185">Reference proteome</keyword>
<dbReference type="InterPro" id="IPR036950">
    <property type="entry name" value="PBP_transglycosylase"/>
</dbReference>
<dbReference type="GO" id="GO:0009252">
    <property type="term" value="P:peptidoglycan biosynthetic process"/>
    <property type="evidence" value="ECO:0007669"/>
    <property type="project" value="UniProtKB-UniRule"/>
</dbReference>
<evidence type="ECO:0000256" key="7">
    <source>
        <dbReference type="ARBA" id="ARBA00022984"/>
    </source>
</evidence>
<dbReference type="STRING" id="709032.Sulku_0485"/>
<feature type="region of interest" description="Disordered" evidence="12">
    <location>
        <begin position="237"/>
        <end position="287"/>
    </location>
</feature>
<evidence type="ECO:0000313" key="15">
    <source>
        <dbReference type="Proteomes" id="UP000008721"/>
    </source>
</evidence>
<dbReference type="Gene3D" id="1.10.3810.10">
    <property type="entry name" value="Biosynthetic peptidoglycan transglycosylase-like"/>
    <property type="match status" value="1"/>
</dbReference>
<evidence type="ECO:0000256" key="11">
    <source>
        <dbReference type="HAMAP-Rule" id="MF_00766"/>
    </source>
</evidence>
<dbReference type="EMBL" id="CP002355">
    <property type="protein sequence ID" value="ADR33152.1"/>
    <property type="molecule type" value="Genomic_DNA"/>
</dbReference>
<evidence type="ECO:0000256" key="1">
    <source>
        <dbReference type="ARBA" id="ARBA00022475"/>
    </source>
</evidence>
<dbReference type="UniPathway" id="UPA00219"/>
<dbReference type="GO" id="GO:0071555">
    <property type="term" value="P:cell wall organization"/>
    <property type="evidence" value="ECO:0007669"/>
    <property type="project" value="UniProtKB-KW"/>
</dbReference>
<dbReference type="HAMAP" id="MF_00766">
    <property type="entry name" value="PGT_MtgA"/>
    <property type="match status" value="1"/>
</dbReference>
<dbReference type="GO" id="GO:0008360">
    <property type="term" value="P:regulation of cell shape"/>
    <property type="evidence" value="ECO:0007669"/>
    <property type="project" value="UniProtKB-KW"/>
</dbReference>
<keyword evidence="2" id="KW-0997">Cell inner membrane</keyword>
<evidence type="ECO:0000256" key="12">
    <source>
        <dbReference type="SAM" id="MobiDB-lite"/>
    </source>
</evidence>
<dbReference type="CAZy" id="GT51">
    <property type="family name" value="Glycosyltransferase Family 51"/>
</dbReference>
<feature type="domain" description="Glycosyl transferase family 51" evidence="13">
    <location>
        <begin position="57"/>
        <end position="222"/>
    </location>
</feature>
<comment type="function">
    <text evidence="11">Peptidoglycan polymerase that catalyzes glycan chain elongation from lipid-linked precursors.</text>
</comment>
<keyword evidence="8 11" id="KW-1133">Transmembrane helix</keyword>
<keyword evidence="10 11" id="KW-0961">Cell wall biogenesis/degradation</keyword>
<comment type="pathway">
    <text evidence="11">Cell wall biogenesis; peptidoglycan biosynthesis.</text>
</comment>
<dbReference type="eggNOG" id="COG0744">
    <property type="taxonomic scope" value="Bacteria"/>
</dbReference>
<dbReference type="InterPro" id="IPR011812">
    <property type="entry name" value="Pep_trsgly"/>
</dbReference>